<keyword evidence="2" id="KW-0808">Transferase</keyword>
<dbReference type="InterPro" id="IPR001245">
    <property type="entry name" value="Ser-Thr/Tyr_kinase_cat_dom"/>
</dbReference>
<dbReference type="AlphaFoldDB" id="A0AAV1I6F4"/>
<evidence type="ECO:0000256" key="7">
    <source>
        <dbReference type="SAM" id="MobiDB-lite"/>
    </source>
</evidence>
<dbReference type="InterPro" id="IPR008271">
    <property type="entry name" value="Ser/Thr_kinase_AS"/>
</dbReference>
<feature type="region of interest" description="Disordered" evidence="7">
    <location>
        <begin position="184"/>
        <end position="203"/>
    </location>
</feature>
<dbReference type="PROSITE" id="PS00107">
    <property type="entry name" value="PROTEIN_KINASE_ATP"/>
    <property type="match status" value="1"/>
</dbReference>
<proteinExistence type="predicted"/>
<dbReference type="Proteomes" id="UP001314263">
    <property type="component" value="Unassembled WGS sequence"/>
</dbReference>
<feature type="binding site" evidence="6">
    <location>
        <position position="305"/>
    </location>
    <ligand>
        <name>ATP</name>
        <dbReference type="ChEBI" id="CHEBI:30616"/>
    </ligand>
</feature>
<evidence type="ECO:0000256" key="2">
    <source>
        <dbReference type="ARBA" id="ARBA00022679"/>
    </source>
</evidence>
<evidence type="ECO:0000256" key="6">
    <source>
        <dbReference type="PROSITE-ProRule" id="PRU10141"/>
    </source>
</evidence>
<dbReference type="SMART" id="SM00220">
    <property type="entry name" value="S_TKc"/>
    <property type="match status" value="1"/>
</dbReference>
<dbReference type="InterPro" id="IPR000719">
    <property type="entry name" value="Prot_kinase_dom"/>
</dbReference>
<evidence type="ECO:0000313" key="10">
    <source>
        <dbReference type="Proteomes" id="UP001314263"/>
    </source>
</evidence>
<protein>
    <recommendedName>
        <fullName evidence="8">Protein kinase domain-containing protein</fullName>
    </recommendedName>
</protein>
<accession>A0AAV1I6F4</accession>
<organism evidence="9 10">
    <name type="scientific">Coccomyxa viridis</name>
    <dbReference type="NCBI Taxonomy" id="1274662"/>
    <lineage>
        <taxon>Eukaryota</taxon>
        <taxon>Viridiplantae</taxon>
        <taxon>Chlorophyta</taxon>
        <taxon>core chlorophytes</taxon>
        <taxon>Trebouxiophyceae</taxon>
        <taxon>Trebouxiophyceae incertae sedis</taxon>
        <taxon>Coccomyxaceae</taxon>
        <taxon>Coccomyxa</taxon>
    </lineage>
</organism>
<dbReference type="PROSITE" id="PS00108">
    <property type="entry name" value="PROTEIN_KINASE_ST"/>
    <property type="match status" value="1"/>
</dbReference>
<dbReference type="PANTHER" id="PTHR44329">
    <property type="entry name" value="SERINE/THREONINE-PROTEIN KINASE TNNI3K-RELATED"/>
    <property type="match status" value="1"/>
</dbReference>
<reference evidence="9 10" key="1">
    <citation type="submission" date="2023-10" db="EMBL/GenBank/DDBJ databases">
        <authorList>
            <person name="Maclean D."/>
            <person name="Macfadyen A."/>
        </authorList>
    </citation>
    <scope>NUCLEOTIDE SEQUENCE [LARGE SCALE GENOMIC DNA]</scope>
</reference>
<dbReference type="GO" id="GO:0005524">
    <property type="term" value="F:ATP binding"/>
    <property type="evidence" value="ECO:0007669"/>
    <property type="project" value="UniProtKB-UniRule"/>
</dbReference>
<dbReference type="InterPro" id="IPR051681">
    <property type="entry name" value="Ser/Thr_Kinases-Pseudokinases"/>
</dbReference>
<evidence type="ECO:0000259" key="8">
    <source>
        <dbReference type="PROSITE" id="PS50011"/>
    </source>
</evidence>
<feature type="compositionally biased region" description="Polar residues" evidence="7">
    <location>
        <begin position="354"/>
        <end position="366"/>
    </location>
</feature>
<name>A0AAV1I6F4_9CHLO</name>
<dbReference type="Gene3D" id="1.10.510.10">
    <property type="entry name" value="Transferase(Phosphotransferase) domain 1"/>
    <property type="match status" value="1"/>
</dbReference>
<dbReference type="PRINTS" id="PR00109">
    <property type="entry name" value="TYRKINASE"/>
</dbReference>
<dbReference type="Gene3D" id="3.30.200.20">
    <property type="entry name" value="Phosphorylase Kinase, domain 1"/>
    <property type="match status" value="1"/>
</dbReference>
<dbReference type="InterPro" id="IPR017441">
    <property type="entry name" value="Protein_kinase_ATP_BS"/>
</dbReference>
<evidence type="ECO:0000256" key="1">
    <source>
        <dbReference type="ARBA" id="ARBA00022527"/>
    </source>
</evidence>
<keyword evidence="4" id="KW-0418">Kinase</keyword>
<feature type="region of interest" description="Disordered" evidence="7">
    <location>
        <begin position="354"/>
        <end position="384"/>
    </location>
</feature>
<dbReference type="GO" id="GO:0004674">
    <property type="term" value="F:protein serine/threonine kinase activity"/>
    <property type="evidence" value="ECO:0007669"/>
    <property type="project" value="UniProtKB-KW"/>
</dbReference>
<evidence type="ECO:0000256" key="4">
    <source>
        <dbReference type="ARBA" id="ARBA00022777"/>
    </source>
</evidence>
<dbReference type="Pfam" id="PF07714">
    <property type="entry name" value="PK_Tyr_Ser-Thr"/>
    <property type="match status" value="2"/>
</dbReference>
<dbReference type="SUPFAM" id="SSF56112">
    <property type="entry name" value="Protein kinase-like (PK-like)"/>
    <property type="match status" value="1"/>
</dbReference>
<evidence type="ECO:0000256" key="5">
    <source>
        <dbReference type="ARBA" id="ARBA00022840"/>
    </source>
</evidence>
<keyword evidence="3 6" id="KW-0547">Nucleotide-binding</keyword>
<keyword evidence="10" id="KW-1185">Reference proteome</keyword>
<keyword evidence="5 6" id="KW-0067">ATP-binding</keyword>
<sequence>MPKDISKKQWSQAVTHVLCIGGGAAVSAAICGYIVTRKIQAYADVLKKASENLGARNTEERVAAKAIKQSHPTPNGEEVLLPYKRFEDIPSPFNASLPTTPIVSVPQSSSVPLAPGRPAEVPQGLRAATAPLPQVSSAQEDPELMEPVQGMGEHCGVSPFCAFAQTPGFTPPRKPFQASSLFQSAAHAPGGAPRAGPASHTVHQDRLLPPRGPHTAGHHAALLPVEPSLDNWRDSPMGSKGSSLGMASRTSSSDLDKMHGIPLLLRSRASGAGTSSLPELGALLGRGSFGKVYKGRWKGAMVAVKVIEHSADINSKIEGFRETMVSSNIQHPNVLITYKVITCGQHGMISGQQAGSLDSASGSHGQCPTHLVGQPPKAPVSPLGRTNSDFEEIQETWLLSEFCDKGNMDRALSGGRFHDKATSKPEMVAIYRCLLDIAAGMDYLHSIGVLHGDLKGGNVLMKSTSMYDDPRGFVCKIGDFGLSRVLEHNSTHISTNTYGTVSYCAPELLKEGKLTKAADVYSFAMIMWEMYSGTALFRGMNSSQVFFKVISGFRPAVPPDMPDGFTTLMKACWHENPLERPPFEDIVAYLRSLYVSVKNKDGQTRDARRSLDLNPWG</sequence>
<dbReference type="EMBL" id="CAUYUE010000006">
    <property type="protein sequence ID" value="CAK0781939.1"/>
    <property type="molecule type" value="Genomic_DNA"/>
</dbReference>
<gene>
    <name evidence="9" type="ORF">CVIRNUC_005511</name>
</gene>
<dbReference type="InterPro" id="IPR011009">
    <property type="entry name" value="Kinase-like_dom_sf"/>
</dbReference>
<keyword evidence="1" id="KW-0723">Serine/threonine-protein kinase</keyword>
<dbReference type="PANTHER" id="PTHR44329:SF214">
    <property type="entry name" value="PROTEIN KINASE DOMAIN-CONTAINING PROTEIN"/>
    <property type="match status" value="1"/>
</dbReference>
<evidence type="ECO:0000256" key="3">
    <source>
        <dbReference type="ARBA" id="ARBA00022741"/>
    </source>
</evidence>
<comment type="caution">
    <text evidence="9">The sequence shown here is derived from an EMBL/GenBank/DDBJ whole genome shotgun (WGS) entry which is preliminary data.</text>
</comment>
<evidence type="ECO:0000313" key="9">
    <source>
        <dbReference type="EMBL" id="CAK0781939.1"/>
    </source>
</evidence>
<dbReference type="PROSITE" id="PS50011">
    <property type="entry name" value="PROTEIN_KINASE_DOM"/>
    <property type="match status" value="1"/>
</dbReference>
<feature type="domain" description="Protein kinase" evidence="8">
    <location>
        <begin position="278"/>
        <end position="595"/>
    </location>
</feature>
<feature type="compositionally biased region" description="Low complexity" evidence="7">
    <location>
        <begin position="185"/>
        <end position="198"/>
    </location>
</feature>